<dbReference type="InterPro" id="IPR036942">
    <property type="entry name" value="Beta-barrel_TonB_sf"/>
</dbReference>
<protein>
    <submittedName>
        <fullName evidence="13">TonB-dependent receptor</fullName>
    </submittedName>
</protein>
<evidence type="ECO:0000256" key="2">
    <source>
        <dbReference type="ARBA" id="ARBA00022448"/>
    </source>
</evidence>
<keyword evidence="6" id="KW-0732">Signal</keyword>
<dbReference type="GO" id="GO:0009279">
    <property type="term" value="C:cell outer membrane"/>
    <property type="evidence" value="ECO:0007669"/>
    <property type="project" value="UniProtKB-SubCell"/>
</dbReference>
<evidence type="ECO:0000256" key="8">
    <source>
        <dbReference type="ARBA" id="ARBA00023065"/>
    </source>
</evidence>
<dbReference type="SUPFAM" id="SSF56935">
    <property type="entry name" value="Porins"/>
    <property type="match status" value="1"/>
</dbReference>
<sequence>MPQQSAPRAQSGLTRDFIARQSPTQSPTALIADLPGVIYSANDPLGTNDDQQGLSVRGLDQTEIGYLFEGVPAAPPLFLMPYTSATADNENIASVTLAQGAADLSAPLYNAVGGQLSVRMRMPSDRPGGFVSGSWGSYGLNREFLRYDTGKIGRTGLKGFVSFSYRGADQWRGPGTTRRYHTDMRLVREWGKESRASLLFSFNRQRQYYLRQPTLAQWRAEGTAFNYNGRYATGDSNYYKFQENARAQSFAALPVSLGLGRGVRLDVTPYLVYVWGYDSFGTTLSRTGSYQGNRPAGTLQVPDNRGERFVAVATDVFAQSHPGLDTTLSYRSGRNRLALSYWYSYYAYPNLSRYVLPDAQGGVSNQWGSFPILTQSGAPLTSYDANLTQQINALSLSDRLTLLDGRLTLEGGARVVMVSRSVTNILPGARYRNGESYVAPLPQVAASFRITPKDQIYINGTTGFRPPSGISNFEDRFSVSTGQQTRRASSDTKAEYAIGEEIGYRHRGRLSVSVALFNYNFTNRQISTTSVLNGAMITESINGGGQTARGVQFEAGLRPWHGFSPYLSGQLTRATIDNDIRTGGDALPTRGKKAIRTPVFSGALGISYDDGAFFGVFNGNYVGPTYATLMNDERIPGFATANLSLGYRLQRTGALKTPQIQLNLINLGRSGYLSGVNGVALNARPTQGVYGTTIPGRAPTYFVGGGFAGVVSVSSGF</sequence>
<evidence type="ECO:0000313" key="13">
    <source>
        <dbReference type="EMBL" id="GEL01739.1"/>
    </source>
</evidence>
<organism evidence="13 14">
    <name type="scientific">Swaminathania salitolerans</name>
    <dbReference type="NCBI Taxonomy" id="182838"/>
    <lineage>
        <taxon>Bacteria</taxon>
        <taxon>Pseudomonadati</taxon>
        <taxon>Pseudomonadota</taxon>
        <taxon>Alphaproteobacteria</taxon>
        <taxon>Acetobacterales</taxon>
        <taxon>Acetobacteraceae</taxon>
        <taxon>Swaminathania</taxon>
    </lineage>
</organism>
<dbReference type="Gene3D" id="2.40.170.20">
    <property type="entry name" value="TonB-dependent receptor, beta-barrel domain"/>
    <property type="match status" value="1"/>
</dbReference>
<dbReference type="Gene3D" id="2.170.130.10">
    <property type="entry name" value="TonB-dependent receptor, plug domain"/>
    <property type="match status" value="1"/>
</dbReference>
<keyword evidence="4" id="KW-0410">Iron transport</keyword>
<evidence type="ECO:0000256" key="11">
    <source>
        <dbReference type="PROSITE-ProRule" id="PRU01360"/>
    </source>
</evidence>
<evidence type="ECO:0000256" key="3">
    <source>
        <dbReference type="ARBA" id="ARBA00022452"/>
    </source>
</evidence>
<evidence type="ECO:0000256" key="4">
    <source>
        <dbReference type="ARBA" id="ARBA00022496"/>
    </source>
</evidence>
<proteinExistence type="inferred from homology"/>
<keyword evidence="7" id="KW-0408">Iron</keyword>
<keyword evidence="3 11" id="KW-1134">Transmembrane beta strand</keyword>
<evidence type="ECO:0000313" key="14">
    <source>
        <dbReference type="Proteomes" id="UP000321405"/>
    </source>
</evidence>
<dbReference type="PANTHER" id="PTHR32552">
    <property type="entry name" value="FERRICHROME IRON RECEPTOR-RELATED"/>
    <property type="match status" value="1"/>
</dbReference>
<dbReference type="InterPro" id="IPR039426">
    <property type="entry name" value="TonB-dep_rcpt-like"/>
</dbReference>
<dbReference type="GO" id="GO:0015344">
    <property type="term" value="F:siderophore uptake transmembrane transporter activity"/>
    <property type="evidence" value="ECO:0007669"/>
    <property type="project" value="TreeGrafter"/>
</dbReference>
<name>A0A511BN27_9PROT</name>
<evidence type="ECO:0000256" key="7">
    <source>
        <dbReference type="ARBA" id="ARBA00023004"/>
    </source>
</evidence>
<keyword evidence="13" id="KW-0675">Receptor</keyword>
<evidence type="ECO:0000256" key="6">
    <source>
        <dbReference type="ARBA" id="ARBA00022729"/>
    </source>
</evidence>
<dbReference type="Proteomes" id="UP000321405">
    <property type="component" value="Unassembled WGS sequence"/>
</dbReference>
<dbReference type="PROSITE" id="PS52016">
    <property type="entry name" value="TONB_DEPENDENT_REC_3"/>
    <property type="match status" value="1"/>
</dbReference>
<dbReference type="PANTHER" id="PTHR32552:SF89">
    <property type="entry name" value="CATECHOLATE SIDEROPHORE RECEPTOR FIU"/>
    <property type="match status" value="1"/>
</dbReference>
<comment type="subcellular location">
    <subcellularLocation>
        <location evidence="1 11">Cell outer membrane</location>
        <topology evidence="1 11">Multi-pass membrane protein</topology>
    </subcellularLocation>
</comment>
<evidence type="ECO:0000259" key="12">
    <source>
        <dbReference type="Pfam" id="PF07715"/>
    </source>
</evidence>
<dbReference type="EMBL" id="BJVC01000002">
    <property type="protein sequence ID" value="GEL01739.1"/>
    <property type="molecule type" value="Genomic_DNA"/>
</dbReference>
<accession>A0A511BN27</accession>
<keyword evidence="2 11" id="KW-0813">Transport</keyword>
<keyword evidence="14" id="KW-1185">Reference proteome</keyword>
<feature type="domain" description="TonB-dependent receptor plug" evidence="12">
    <location>
        <begin position="3"/>
        <end position="104"/>
    </location>
</feature>
<reference evidence="13 14" key="1">
    <citation type="submission" date="2019-07" db="EMBL/GenBank/DDBJ databases">
        <title>Whole genome shotgun sequence of Swaminathania salitolerans NBRC 104436.</title>
        <authorList>
            <person name="Hosoyama A."/>
            <person name="Uohara A."/>
            <person name="Ohji S."/>
            <person name="Ichikawa N."/>
        </authorList>
    </citation>
    <scope>NUCLEOTIDE SEQUENCE [LARGE SCALE GENOMIC DNA]</scope>
    <source>
        <strain evidence="13 14">NBRC 104436</strain>
    </source>
</reference>
<keyword evidence="9 11" id="KW-0472">Membrane</keyword>
<keyword evidence="5 11" id="KW-0812">Transmembrane</keyword>
<gene>
    <name evidence="13" type="ORF">SSA02_09020</name>
</gene>
<keyword evidence="10 11" id="KW-0998">Cell outer membrane</keyword>
<comment type="caution">
    <text evidence="13">The sequence shown here is derived from an EMBL/GenBank/DDBJ whole genome shotgun (WGS) entry which is preliminary data.</text>
</comment>
<dbReference type="AlphaFoldDB" id="A0A511BN27"/>
<comment type="similarity">
    <text evidence="11">Belongs to the TonB-dependent receptor family.</text>
</comment>
<evidence type="ECO:0000256" key="5">
    <source>
        <dbReference type="ARBA" id="ARBA00022692"/>
    </source>
</evidence>
<evidence type="ECO:0000256" key="10">
    <source>
        <dbReference type="ARBA" id="ARBA00023237"/>
    </source>
</evidence>
<evidence type="ECO:0000256" key="9">
    <source>
        <dbReference type="ARBA" id="ARBA00023136"/>
    </source>
</evidence>
<keyword evidence="8" id="KW-0406">Ion transport</keyword>
<evidence type="ECO:0000256" key="1">
    <source>
        <dbReference type="ARBA" id="ARBA00004571"/>
    </source>
</evidence>
<dbReference type="InterPro" id="IPR037066">
    <property type="entry name" value="Plug_dom_sf"/>
</dbReference>
<dbReference type="Pfam" id="PF07715">
    <property type="entry name" value="Plug"/>
    <property type="match status" value="1"/>
</dbReference>
<dbReference type="InterPro" id="IPR012910">
    <property type="entry name" value="Plug_dom"/>
</dbReference>